<comment type="caution">
    <text evidence="3">The sequence shown here is derived from an EMBL/GenBank/DDBJ whole genome shotgun (WGS) entry which is preliminary data.</text>
</comment>
<dbReference type="Gene3D" id="3.30.70.150">
    <property type="entry name" value="RuBisCO large subunit, N-terminal domain"/>
    <property type="match status" value="1"/>
</dbReference>
<feature type="domain" description="Ribulose bisphosphate carboxylase large subunit C-terminal" evidence="1">
    <location>
        <begin position="134"/>
        <end position="411"/>
    </location>
</feature>
<dbReference type="Proteomes" id="UP000752814">
    <property type="component" value="Unassembled WGS sequence"/>
</dbReference>
<organism evidence="3 4">
    <name type="scientific">Candidatus Methanomassiliicoccus intestinalis</name>
    <dbReference type="NCBI Taxonomy" id="1406512"/>
    <lineage>
        <taxon>Archaea</taxon>
        <taxon>Methanobacteriati</taxon>
        <taxon>Thermoplasmatota</taxon>
        <taxon>Thermoplasmata</taxon>
        <taxon>Methanomassiliicoccales</taxon>
        <taxon>Methanomassiliicoccaceae</taxon>
        <taxon>Methanomassiliicoccus</taxon>
    </lineage>
</organism>
<evidence type="ECO:0000313" key="3">
    <source>
        <dbReference type="EMBL" id="TQS83962.1"/>
    </source>
</evidence>
<dbReference type="InterPro" id="IPR033966">
    <property type="entry name" value="RuBisCO"/>
</dbReference>
<dbReference type="GO" id="GO:0016984">
    <property type="term" value="F:ribulose-bisphosphate carboxylase activity"/>
    <property type="evidence" value="ECO:0007669"/>
    <property type="project" value="InterPro"/>
</dbReference>
<gene>
    <name evidence="3" type="ORF">A3207_06455</name>
</gene>
<dbReference type="SUPFAM" id="SSF51649">
    <property type="entry name" value="RuBisCo, C-terminal domain"/>
    <property type="match status" value="1"/>
</dbReference>
<feature type="domain" description="Ribulose bisphosphate carboxylase large subunit ferrodoxin-like N-terminal" evidence="2">
    <location>
        <begin position="17"/>
        <end position="121"/>
    </location>
</feature>
<evidence type="ECO:0000259" key="2">
    <source>
        <dbReference type="Pfam" id="PF02788"/>
    </source>
</evidence>
<dbReference type="InterPro" id="IPR036376">
    <property type="entry name" value="RuBisCO_lsu_C_sf"/>
</dbReference>
<dbReference type="GO" id="GO:0015977">
    <property type="term" value="P:carbon fixation"/>
    <property type="evidence" value="ECO:0007669"/>
    <property type="project" value="InterPro"/>
</dbReference>
<evidence type="ECO:0000259" key="1">
    <source>
        <dbReference type="Pfam" id="PF00016"/>
    </source>
</evidence>
<dbReference type="InterPro" id="IPR036422">
    <property type="entry name" value="RuBisCO_lsu_N_sf"/>
</dbReference>
<dbReference type="InterPro" id="IPR017443">
    <property type="entry name" value="RuBisCO_lsu_fd_N"/>
</dbReference>
<dbReference type="PANTHER" id="PTHR42704">
    <property type="entry name" value="RIBULOSE BISPHOSPHATE CARBOXYLASE"/>
    <property type="match status" value="1"/>
</dbReference>
<evidence type="ECO:0000313" key="4">
    <source>
        <dbReference type="Proteomes" id="UP000752814"/>
    </source>
</evidence>
<dbReference type="SFLD" id="SFLDG00301">
    <property type="entry name" value="RuBisCO-like_proteins"/>
    <property type="match status" value="1"/>
</dbReference>
<reference evidence="3" key="1">
    <citation type="submission" date="2016-03" db="EMBL/GenBank/DDBJ databases">
        <authorList>
            <person name="Borrel G."/>
            <person name="Mccann A."/>
            <person name="O'Toole P.W."/>
        </authorList>
    </citation>
    <scope>NUCLEOTIDE SEQUENCE</scope>
    <source>
        <strain evidence="3">183</strain>
    </source>
</reference>
<dbReference type="PANTHER" id="PTHR42704:SF17">
    <property type="entry name" value="RIBULOSE BISPHOSPHATE CARBOXYLASE LARGE CHAIN"/>
    <property type="match status" value="1"/>
</dbReference>
<dbReference type="Pfam" id="PF02788">
    <property type="entry name" value="RuBisCO_large_N"/>
    <property type="match status" value="1"/>
</dbReference>
<proteinExistence type="predicted"/>
<dbReference type="EMBL" id="LVVT01000007">
    <property type="protein sequence ID" value="TQS83962.1"/>
    <property type="molecule type" value="Genomic_DNA"/>
</dbReference>
<dbReference type="RefSeq" id="WP_400194521.1">
    <property type="nucleotide sequence ID" value="NZ_CAYAYE010000042.1"/>
</dbReference>
<dbReference type="Gene3D" id="3.20.20.110">
    <property type="entry name" value="Ribulose bisphosphate carboxylase, large subunit, C-terminal domain"/>
    <property type="match status" value="1"/>
</dbReference>
<dbReference type="InterPro" id="IPR000685">
    <property type="entry name" value="RuBisCO_lsu_C"/>
</dbReference>
<dbReference type="GO" id="GO:0000287">
    <property type="term" value="F:magnesium ion binding"/>
    <property type="evidence" value="ECO:0007669"/>
    <property type="project" value="InterPro"/>
</dbReference>
<dbReference type="Pfam" id="PF00016">
    <property type="entry name" value="RuBisCO_large"/>
    <property type="match status" value="1"/>
</dbReference>
<protein>
    <submittedName>
        <fullName evidence="3">Ribulose 1,5-bisphosphate carboxylase large subunit</fullName>
    </submittedName>
</protein>
<dbReference type="SFLD" id="SFLDS00014">
    <property type="entry name" value="RuBisCO"/>
    <property type="match status" value="1"/>
</dbReference>
<accession>A0A8J8TDW0</accession>
<name>A0A8J8TDW0_9ARCH</name>
<dbReference type="SUPFAM" id="SSF54966">
    <property type="entry name" value="RuBisCO, large subunit, small (N-terminal) domain"/>
    <property type="match status" value="1"/>
</dbReference>
<sequence length="414" mass="44399">MEYSNKYLHLGEEIDPDDYVICKYKIATNLEMSNAAAAIAAEQSTGTWTGISTLNEEIFELYSGRVTAVEGDIATIAYPKEDFSLDIGGIPQVLSVISGNLFGLDALNGVRLEDVFFPKSMLNDFLGPRFGAEGLREVLKRPEKPLVGTIVKPKIGLSPKETANYIYEAGMGGLTNGKDDETLSNQKFCPIEDRVVAVAEAIDRVKDESGHIMVHAINVSTKGHEIVEVAERVQELGASEIMVDVITCGFAAVQALREDPSIKVPIHVHRTMHGAITKNKDMGVSMNVFAKLVRMCGGDALHIGTFGVGKMTGSTKEDIANQQACIGRDVPYKEVLPVCSGGMHPGLVEKLVEIAGTNIQIQAGGGVAGHPGGVRKGAMALSQAVDAAYEKIPASEYRKTHVELDQALSKWGSA</sequence>
<dbReference type="AlphaFoldDB" id="A0A8J8TDW0"/>